<dbReference type="GeneID" id="20530861"/>
<evidence type="ECO:0000256" key="1">
    <source>
        <dbReference type="SAM" id="MobiDB-lite"/>
    </source>
</evidence>
<accession>A0A058Z000</accession>
<evidence type="ECO:0000313" key="3">
    <source>
        <dbReference type="Proteomes" id="UP000030693"/>
    </source>
</evidence>
<proteinExistence type="predicted"/>
<dbReference type="EMBL" id="KB932219">
    <property type="protein sequence ID" value="KCV67441.1"/>
    <property type="molecule type" value="Genomic_DNA"/>
</dbReference>
<organism evidence="2">
    <name type="scientific">Fonticula alba</name>
    <name type="common">Slime mold</name>
    <dbReference type="NCBI Taxonomy" id="691883"/>
    <lineage>
        <taxon>Eukaryota</taxon>
        <taxon>Rotosphaerida</taxon>
        <taxon>Fonticulaceae</taxon>
        <taxon>Fonticula</taxon>
    </lineage>
</organism>
<dbReference type="RefSeq" id="XP_009498168.1">
    <property type="nucleotide sequence ID" value="XM_009499893.1"/>
</dbReference>
<protein>
    <submittedName>
        <fullName evidence="2">Uncharacterized protein</fullName>
    </submittedName>
</protein>
<dbReference type="AlphaFoldDB" id="A0A058Z000"/>
<feature type="region of interest" description="Disordered" evidence="1">
    <location>
        <begin position="1"/>
        <end position="31"/>
    </location>
</feature>
<sequence>MSLIGGLGPTFPVQKPPESQAPPRAAPAWDRHQTPMGFPVPIFLVCIPVQAIQESIQLLRMAETTAQTSFFLAHLRDSSIPALLTRKRTSPVVPGHALTTVDSKVLEFVANTENHCLRGKPEGEILQAPGTLENQVSDVQAKDPEQDPRLSSQQVSDPIGRSSLPKYIVLTAMRCADHPGPNLLRLGHTLGLGLQNSPDPSAIALLGPALTEDLGPIPHEVTFHHLLQYASALCANMGDLLEAATWIQKSTALVVSLETAAGPLASHAPGGQRSTLIDRSERPTSPYLARRMTPAMGLVGTLTAYRV</sequence>
<name>A0A058Z000_FONAL</name>
<feature type="region of interest" description="Disordered" evidence="1">
    <location>
        <begin position="136"/>
        <end position="159"/>
    </location>
</feature>
<keyword evidence="3" id="KW-1185">Reference proteome</keyword>
<gene>
    <name evidence="2" type="ORF">H696_06136</name>
</gene>
<reference evidence="2" key="1">
    <citation type="submission" date="2013-04" db="EMBL/GenBank/DDBJ databases">
        <title>The Genome Sequence of Fonticula alba ATCC 38817.</title>
        <authorList>
            <consortium name="The Broad Institute Genomics Platform"/>
            <person name="Russ C."/>
            <person name="Cuomo C."/>
            <person name="Burger G."/>
            <person name="Gray M.W."/>
            <person name="Holland P.W.H."/>
            <person name="King N."/>
            <person name="Lang F.B.F."/>
            <person name="Roger A.J."/>
            <person name="Ruiz-Trillo I."/>
            <person name="Brown M."/>
            <person name="Walker B."/>
            <person name="Young S."/>
            <person name="Zeng Q."/>
            <person name="Gargeya S."/>
            <person name="Fitzgerald M."/>
            <person name="Haas B."/>
            <person name="Abouelleil A."/>
            <person name="Allen A.W."/>
            <person name="Alvarado L."/>
            <person name="Arachchi H.M."/>
            <person name="Berlin A.M."/>
            <person name="Chapman S.B."/>
            <person name="Gainer-Dewar J."/>
            <person name="Goldberg J."/>
            <person name="Griggs A."/>
            <person name="Gujja S."/>
            <person name="Hansen M."/>
            <person name="Howarth C."/>
            <person name="Imamovic A."/>
            <person name="Ireland A."/>
            <person name="Larimer J."/>
            <person name="McCowan C."/>
            <person name="Murphy C."/>
            <person name="Pearson M."/>
            <person name="Poon T.W."/>
            <person name="Priest M."/>
            <person name="Roberts A."/>
            <person name="Saif S."/>
            <person name="Shea T."/>
            <person name="Sisk P."/>
            <person name="Sykes S."/>
            <person name="Wortman J."/>
            <person name="Nusbaum C."/>
            <person name="Birren B."/>
        </authorList>
    </citation>
    <scope>NUCLEOTIDE SEQUENCE [LARGE SCALE GENOMIC DNA]</scope>
    <source>
        <strain evidence="2">ATCC 38817</strain>
    </source>
</reference>
<evidence type="ECO:0000313" key="2">
    <source>
        <dbReference type="EMBL" id="KCV67441.1"/>
    </source>
</evidence>
<dbReference type="Proteomes" id="UP000030693">
    <property type="component" value="Unassembled WGS sequence"/>
</dbReference>